<name>A0A9J6RJ32_9GAMM</name>
<dbReference type="InterPro" id="IPR039424">
    <property type="entry name" value="SBP_5"/>
</dbReference>
<dbReference type="GO" id="GO:0043190">
    <property type="term" value="C:ATP-binding cassette (ABC) transporter complex"/>
    <property type="evidence" value="ECO:0007669"/>
    <property type="project" value="InterPro"/>
</dbReference>
<evidence type="ECO:0000256" key="2">
    <source>
        <dbReference type="SAM" id="SignalP"/>
    </source>
</evidence>
<evidence type="ECO:0000313" key="5">
    <source>
        <dbReference type="Proteomes" id="UP001069090"/>
    </source>
</evidence>
<keyword evidence="1 2" id="KW-0732">Signal</keyword>
<dbReference type="InterPro" id="IPR030678">
    <property type="entry name" value="Peptide/Ni-bd"/>
</dbReference>
<dbReference type="GO" id="GO:0042884">
    <property type="term" value="P:microcin transport"/>
    <property type="evidence" value="ECO:0007669"/>
    <property type="project" value="TreeGrafter"/>
</dbReference>
<dbReference type="AlphaFoldDB" id="A0A9J6RJ32"/>
<dbReference type="Gene3D" id="3.40.190.10">
    <property type="entry name" value="Periplasmic binding protein-like II"/>
    <property type="match status" value="1"/>
</dbReference>
<evidence type="ECO:0000256" key="1">
    <source>
        <dbReference type="ARBA" id="ARBA00022729"/>
    </source>
</evidence>
<feature type="domain" description="Solute-binding protein family 5" evidence="3">
    <location>
        <begin position="112"/>
        <end position="518"/>
    </location>
</feature>
<dbReference type="GO" id="GO:0015833">
    <property type="term" value="P:peptide transport"/>
    <property type="evidence" value="ECO:0007669"/>
    <property type="project" value="TreeGrafter"/>
</dbReference>
<dbReference type="EMBL" id="JAPTGG010000002">
    <property type="protein sequence ID" value="MCZ0864207.1"/>
    <property type="molecule type" value="Genomic_DNA"/>
</dbReference>
<dbReference type="Pfam" id="PF00496">
    <property type="entry name" value="SBP_bac_5"/>
    <property type="match status" value="1"/>
</dbReference>
<gene>
    <name evidence="4" type="ORF">O0V09_03285</name>
</gene>
<dbReference type="Proteomes" id="UP001069090">
    <property type="component" value="Unassembled WGS sequence"/>
</dbReference>
<feature type="chain" id="PRO_5039941245" evidence="2">
    <location>
        <begin position="29"/>
        <end position="616"/>
    </location>
</feature>
<sequence>MSPYCPYFNCRQIIVLLSLIFCCQLSYSSTDQQTIIHSHAIAMHGEAKYPSGFSRFDYSSSLAVKGGELRLGQQGGYDSLNPFIAKGNSAAYLGLIYDTLTVSSKDEAFTQYGLLAESMEYPEDRSWIIFNLHPHATFHDGVAVTADDVVFTFNTLMEKGNPFYQSLYGDVESVVALSNKRVRFNFKNKLNQELALIVGQLAILPKHYWQDKDFASSSLEPPLGSGPYKLDSIDPGRSISYQRVSDYWGKDLAVNAGHYNFDRIIIDYYKDGNVLLEGLKAKQYDFRVEYSSKQWATGYTGEALTKRELIQEEIPHQLPKGMQAFLMNLRKPLFQDMRVRQALGLAFNFEWSNKNLFYNAYTRSQSYFSNSELAATGLPSAAELAILTPYKDQLPSSVFNQPYKAPVSDGDKYNRKNLIRAMHLLKEAGWRVVDNQLVDSNNQPFSFEITLVQPSFERIVNPYIKALKKLGITAHIRHSEVSQYINRLRNFDYDMIVGGFGQSLSPGNEQKEYWHSSTADTPASRNLIGIKNPVIDDLVDLVINAPDRASLVTRTRALDRVLLHNHYVIPQYYIASHRIAYWNKFQRPAISAKYDYGYQNSILTWWLKPEYLKGQR</sequence>
<dbReference type="PIRSF" id="PIRSF002741">
    <property type="entry name" value="MppA"/>
    <property type="match status" value="1"/>
</dbReference>
<keyword evidence="5" id="KW-1185">Reference proteome</keyword>
<dbReference type="RefSeq" id="WP_258330362.1">
    <property type="nucleotide sequence ID" value="NZ_JAPTGG010000002.1"/>
</dbReference>
<accession>A0A9J6RJ32</accession>
<evidence type="ECO:0000313" key="4">
    <source>
        <dbReference type="EMBL" id="MCZ0864207.1"/>
    </source>
</evidence>
<dbReference type="GO" id="GO:0030288">
    <property type="term" value="C:outer membrane-bounded periplasmic space"/>
    <property type="evidence" value="ECO:0007669"/>
    <property type="project" value="TreeGrafter"/>
</dbReference>
<dbReference type="PANTHER" id="PTHR30290">
    <property type="entry name" value="PERIPLASMIC BINDING COMPONENT OF ABC TRANSPORTER"/>
    <property type="match status" value="1"/>
</dbReference>
<reference evidence="4 5" key="1">
    <citation type="submission" date="2022-12" db="EMBL/GenBank/DDBJ databases">
        <title>Dasania phycosphaerae sp. nov., isolated from particulate material of the south coast of Korea.</title>
        <authorList>
            <person name="Jiang Y."/>
        </authorList>
    </citation>
    <scope>NUCLEOTIDE SEQUENCE [LARGE SCALE GENOMIC DNA]</scope>
    <source>
        <strain evidence="4 5">GY-19</strain>
    </source>
</reference>
<dbReference type="Gene3D" id="3.10.105.10">
    <property type="entry name" value="Dipeptide-binding Protein, Domain 3"/>
    <property type="match status" value="1"/>
</dbReference>
<dbReference type="GO" id="GO:1904680">
    <property type="term" value="F:peptide transmembrane transporter activity"/>
    <property type="evidence" value="ECO:0007669"/>
    <property type="project" value="TreeGrafter"/>
</dbReference>
<dbReference type="SUPFAM" id="SSF53850">
    <property type="entry name" value="Periplasmic binding protein-like II"/>
    <property type="match status" value="1"/>
</dbReference>
<dbReference type="InterPro" id="IPR000914">
    <property type="entry name" value="SBP_5_dom"/>
</dbReference>
<feature type="signal peptide" evidence="2">
    <location>
        <begin position="1"/>
        <end position="28"/>
    </location>
</feature>
<dbReference type="PANTHER" id="PTHR30290:SF64">
    <property type="entry name" value="ABC TRANSPORTER PERIPLASMIC BINDING PROTEIN"/>
    <property type="match status" value="1"/>
</dbReference>
<dbReference type="FunFam" id="3.10.105.10:FF:000005">
    <property type="entry name" value="ABC transporter substrate-binding protein"/>
    <property type="match status" value="1"/>
</dbReference>
<evidence type="ECO:0000259" key="3">
    <source>
        <dbReference type="Pfam" id="PF00496"/>
    </source>
</evidence>
<organism evidence="4 5">
    <name type="scientific">Dasania phycosphaerae</name>
    <dbReference type="NCBI Taxonomy" id="2950436"/>
    <lineage>
        <taxon>Bacteria</taxon>
        <taxon>Pseudomonadati</taxon>
        <taxon>Pseudomonadota</taxon>
        <taxon>Gammaproteobacteria</taxon>
        <taxon>Cellvibrionales</taxon>
        <taxon>Spongiibacteraceae</taxon>
        <taxon>Dasania</taxon>
    </lineage>
</organism>
<dbReference type="CDD" id="cd08497">
    <property type="entry name" value="MbnE-like"/>
    <property type="match status" value="1"/>
</dbReference>
<proteinExistence type="predicted"/>
<protein>
    <submittedName>
        <fullName evidence="4">Extracellular solute-binding protein</fullName>
    </submittedName>
</protein>
<comment type="caution">
    <text evidence="4">The sequence shown here is derived from an EMBL/GenBank/DDBJ whole genome shotgun (WGS) entry which is preliminary data.</text>
</comment>